<dbReference type="CDD" id="cd18997">
    <property type="entry name" value="LGIC_ECD_nAChR"/>
    <property type="match status" value="1"/>
</dbReference>
<name>A0A2S2QK46_9HEMI</name>
<gene>
    <name evidence="20" type="primary">acr-16_2</name>
    <name evidence="22" type="synonym">LOC112684684</name>
    <name evidence="20" type="ORF">g.11569</name>
</gene>
<feature type="domain" description="Neurotransmitter-gated ion-channel transmembrane" evidence="19">
    <location>
        <begin position="254"/>
        <end position="365"/>
    </location>
</feature>
<dbReference type="InterPro" id="IPR002394">
    <property type="entry name" value="Nicotinic_acetylcholine_rcpt"/>
</dbReference>
<evidence type="ECO:0000256" key="3">
    <source>
        <dbReference type="ARBA" id="ARBA00022448"/>
    </source>
</evidence>
<dbReference type="PRINTS" id="PR00254">
    <property type="entry name" value="NICOTINICR"/>
</dbReference>
<keyword evidence="4" id="KW-1003">Cell membrane</keyword>
<evidence type="ECO:0000256" key="1">
    <source>
        <dbReference type="ARBA" id="ARBA00003328"/>
    </source>
</evidence>
<dbReference type="SUPFAM" id="SSF90112">
    <property type="entry name" value="Neurotransmitter-gated ion-channel transmembrane pore"/>
    <property type="match status" value="1"/>
</dbReference>
<evidence type="ECO:0000256" key="2">
    <source>
        <dbReference type="ARBA" id="ARBA00009237"/>
    </source>
</evidence>
<evidence type="ECO:0000313" key="20">
    <source>
        <dbReference type="EMBL" id="MBY78078.1"/>
    </source>
</evidence>
<keyword evidence="5 16" id="KW-0812">Transmembrane</keyword>
<dbReference type="Proteomes" id="UP000694846">
    <property type="component" value="Unplaced"/>
</dbReference>
<evidence type="ECO:0000256" key="13">
    <source>
        <dbReference type="ARBA" id="ARBA00023286"/>
    </source>
</evidence>
<dbReference type="InterPro" id="IPR036719">
    <property type="entry name" value="Neuro-gated_channel_TM_sf"/>
</dbReference>
<dbReference type="InterPro" id="IPR006029">
    <property type="entry name" value="Neurotrans-gated_channel_TM"/>
</dbReference>
<dbReference type="Pfam" id="PF02931">
    <property type="entry name" value="Neur_chan_LBD"/>
    <property type="match status" value="1"/>
</dbReference>
<evidence type="ECO:0000256" key="6">
    <source>
        <dbReference type="ARBA" id="ARBA00022989"/>
    </source>
</evidence>
<comment type="similarity">
    <text evidence="2">Belongs to the ligand-gated ion channel (TC 1.A.9) family. Acetylcholine receptor (TC 1.A.9.1) subfamily.</text>
</comment>
<keyword evidence="6 16" id="KW-1133">Transmembrane helix</keyword>
<feature type="transmembrane region" description="Helical" evidence="16">
    <location>
        <begin position="309"/>
        <end position="331"/>
    </location>
</feature>
<evidence type="ECO:0000259" key="19">
    <source>
        <dbReference type="Pfam" id="PF02932"/>
    </source>
</evidence>
<dbReference type="RefSeq" id="XP_025412105.1">
    <property type="nucleotide sequence ID" value="XM_025556320.1"/>
</dbReference>
<feature type="transmembrane region" description="Helical" evidence="16">
    <location>
        <begin position="392"/>
        <end position="419"/>
    </location>
</feature>
<keyword evidence="14" id="KW-0407">Ion channel</keyword>
<dbReference type="EMBL" id="GGMS01008875">
    <property type="protein sequence ID" value="MBY78078.1"/>
    <property type="molecule type" value="Transcribed_RNA"/>
</dbReference>
<evidence type="ECO:0000256" key="4">
    <source>
        <dbReference type="ARBA" id="ARBA00022475"/>
    </source>
</evidence>
<evidence type="ECO:0000256" key="16">
    <source>
        <dbReference type="SAM" id="Phobius"/>
    </source>
</evidence>
<feature type="transmembrane region" description="Helical" evidence="16">
    <location>
        <begin position="279"/>
        <end position="297"/>
    </location>
</feature>
<dbReference type="SUPFAM" id="SSF63712">
    <property type="entry name" value="Nicotinic receptor ligand binding domain-like"/>
    <property type="match status" value="1"/>
</dbReference>
<keyword evidence="7" id="KW-0770">Synapse</keyword>
<evidence type="ECO:0000256" key="14">
    <source>
        <dbReference type="ARBA" id="ARBA00023303"/>
    </source>
</evidence>
<dbReference type="PRINTS" id="PR00252">
    <property type="entry name" value="NRIONCHANNEL"/>
</dbReference>
<dbReference type="InterPro" id="IPR036734">
    <property type="entry name" value="Neur_chan_lig-bd_sf"/>
</dbReference>
<dbReference type="AlphaFoldDB" id="A0A2S2QK46"/>
<feature type="transmembrane region" description="Helical" evidence="16">
    <location>
        <begin position="253"/>
        <end position="273"/>
    </location>
</feature>
<evidence type="ECO:0000256" key="11">
    <source>
        <dbReference type="ARBA" id="ARBA00023170"/>
    </source>
</evidence>
<dbReference type="Gene3D" id="1.20.58.390">
    <property type="entry name" value="Neurotransmitter-gated ion-channel transmembrane domain"/>
    <property type="match status" value="1"/>
</dbReference>
<feature type="signal peptide" evidence="17">
    <location>
        <begin position="1"/>
        <end position="21"/>
    </location>
</feature>
<evidence type="ECO:0000256" key="5">
    <source>
        <dbReference type="ARBA" id="ARBA00022692"/>
    </source>
</evidence>
<evidence type="ECO:0000256" key="7">
    <source>
        <dbReference type="ARBA" id="ARBA00023018"/>
    </source>
</evidence>
<comment type="subcellular location">
    <subcellularLocation>
        <location evidence="15">Synaptic cell membrane</location>
        <topology evidence="15">Multi-pass membrane protein</topology>
    </subcellularLocation>
</comment>
<evidence type="ECO:0000313" key="21">
    <source>
        <dbReference type="Proteomes" id="UP000694846"/>
    </source>
</evidence>
<dbReference type="InterPro" id="IPR006202">
    <property type="entry name" value="Neur_chan_lig-bd"/>
</dbReference>
<keyword evidence="17" id="KW-0732">Signal</keyword>
<keyword evidence="10" id="KW-1015">Disulfide bond</keyword>
<evidence type="ECO:0000256" key="8">
    <source>
        <dbReference type="ARBA" id="ARBA00023065"/>
    </source>
</evidence>
<dbReference type="GO" id="GO:0045211">
    <property type="term" value="C:postsynaptic membrane"/>
    <property type="evidence" value="ECO:0007669"/>
    <property type="project" value="InterPro"/>
</dbReference>
<keyword evidence="9 16" id="KW-0472">Membrane</keyword>
<dbReference type="Gene3D" id="2.70.170.10">
    <property type="entry name" value="Neurotransmitter-gated ion-channel ligand-binding domain"/>
    <property type="match status" value="1"/>
</dbReference>
<accession>A0A2S2QK46</accession>
<dbReference type="GO" id="GO:0004888">
    <property type="term" value="F:transmembrane signaling receptor activity"/>
    <property type="evidence" value="ECO:0007669"/>
    <property type="project" value="InterPro"/>
</dbReference>
<dbReference type="InterPro" id="IPR006201">
    <property type="entry name" value="Neur_channel"/>
</dbReference>
<sequence length="420" mass="48354">MCTCNITKVLFLISAFGLVNTNDTFTENGDMLRQRRTPVDKLRKDLLRYYDKHSRPVISNNLTNVTVNTVLKYIDLDFQNSIMTVNAWVSMTWQDEKLLWNVSEYGDIKSINMAYGEIWMPDIVAYNSADGHTDETYGKINCVVRSDGKVHWIPPAKYRVFCDVDFTSWPFGEHTCSLRLGSWTYDGNSVSMQINEKINTADMINLDEGCKWDITKVTQRRRVESYSCNSNDIYEDIHYSITVKRNIPTFHSVVIIPGLVVVFLTLSVFWLPPESSEKFMLSGVTLIVICILLTMLSNHVPIMSDRIPLIVLFYSNSLGMVTISMVLSVLLHNLAKSTTPDHKVPKYITNLLNTKFGTVLRHTSFEKEDTEKLLDESIGNASKHSHMKQSQWYYLALILDRSMFIIYIFIFIAMVIYFLK</sequence>
<comment type="function">
    <text evidence="1">After binding acetylcholine, the AChR responds by an extensive change in conformation that affects all subunits and leads to opening of an ion-conducting channel across the plasma membrane.</text>
</comment>
<dbReference type="CDD" id="cd19051">
    <property type="entry name" value="LGIC_TM_cation"/>
    <property type="match status" value="1"/>
</dbReference>
<organism evidence="20">
    <name type="scientific">Sipha flava</name>
    <name type="common">yellow sugarcane aphid</name>
    <dbReference type="NCBI Taxonomy" id="143950"/>
    <lineage>
        <taxon>Eukaryota</taxon>
        <taxon>Metazoa</taxon>
        <taxon>Ecdysozoa</taxon>
        <taxon>Arthropoda</taxon>
        <taxon>Hexapoda</taxon>
        <taxon>Insecta</taxon>
        <taxon>Pterygota</taxon>
        <taxon>Neoptera</taxon>
        <taxon>Paraneoptera</taxon>
        <taxon>Hemiptera</taxon>
        <taxon>Sternorrhyncha</taxon>
        <taxon>Aphidomorpha</taxon>
        <taxon>Aphidoidea</taxon>
        <taxon>Aphididae</taxon>
        <taxon>Sipha</taxon>
    </lineage>
</organism>
<keyword evidence="3" id="KW-0813">Transport</keyword>
<reference evidence="20" key="1">
    <citation type="submission" date="2018-04" db="EMBL/GenBank/DDBJ databases">
        <title>Transcriptome assembly of Sipha flava.</title>
        <authorList>
            <person name="Scully E.D."/>
            <person name="Geib S.M."/>
            <person name="Palmer N.A."/>
            <person name="Koch K."/>
            <person name="Bradshaw J."/>
            <person name="Heng-Moss T."/>
            <person name="Sarath G."/>
        </authorList>
    </citation>
    <scope>NUCLEOTIDE SEQUENCE</scope>
</reference>
<keyword evidence="12" id="KW-0325">Glycoprotein</keyword>
<evidence type="ECO:0000313" key="22">
    <source>
        <dbReference type="RefSeq" id="XP_025412105.1"/>
    </source>
</evidence>
<evidence type="ECO:0000256" key="15">
    <source>
        <dbReference type="ARBA" id="ARBA00034099"/>
    </source>
</evidence>
<dbReference type="Pfam" id="PF02932">
    <property type="entry name" value="Neur_chan_memb"/>
    <property type="match status" value="1"/>
</dbReference>
<evidence type="ECO:0000259" key="18">
    <source>
        <dbReference type="Pfam" id="PF02931"/>
    </source>
</evidence>
<keyword evidence="11 20" id="KW-0675">Receptor</keyword>
<feature type="chain" id="PRO_5044579173" evidence="17">
    <location>
        <begin position="22"/>
        <end position="420"/>
    </location>
</feature>
<protein>
    <submittedName>
        <fullName evidence="20 22">Acetylcholine receptor subunit alpha-type acr-16</fullName>
    </submittedName>
</protein>
<keyword evidence="21" id="KW-1185">Reference proteome</keyword>
<evidence type="ECO:0000256" key="12">
    <source>
        <dbReference type="ARBA" id="ARBA00023180"/>
    </source>
</evidence>
<dbReference type="GO" id="GO:0022848">
    <property type="term" value="F:acetylcholine-gated monoatomic cation-selective channel activity"/>
    <property type="evidence" value="ECO:0007669"/>
    <property type="project" value="InterPro"/>
</dbReference>
<feature type="domain" description="Neurotransmitter-gated ion-channel ligand-binding" evidence="18">
    <location>
        <begin position="41"/>
        <end position="246"/>
    </location>
</feature>
<dbReference type="FunFam" id="2.70.170.10:FF:000028">
    <property type="entry name" value="AcetylCholine Receptor"/>
    <property type="match status" value="1"/>
</dbReference>
<dbReference type="InterPro" id="IPR038050">
    <property type="entry name" value="Neuro_actylchol_rec"/>
</dbReference>
<keyword evidence="8" id="KW-0406">Ion transport</keyword>
<evidence type="ECO:0000256" key="9">
    <source>
        <dbReference type="ARBA" id="ARBA00023136"/>
    </source>
</evidence>
<keyword evidence="13" id="KW-1071">Ligand-gated ion channel</keyword>
<evidence type="ECO:0000256" key="10">
    <source>
        <dbReference type="ARBA" id="ARBA00023157"/>
    </source>
</evidence>
<evidence type="ECO:0000256" key="17">
    <source>
        <dbReference type="SAM" id="SignalP"/>
    </source>
</evidence>
<dbReference type="PANTHER" id="PTHR18945">
    <property type="entry name" value="NEUROTRANSMITTER GATED ION CHANNEL"/>
    <property type="match status" value="1"/>
</dbReference>
<reference evidence="22" key="2">
    <citation type="submission" date="2025-04" db="UniProtKB">
        <authorList>
            <consortium name="RefSeq"/>
        </authorList>
    </citation>
    <scope>IDENTIFICATION</scope>
    <source>
        <tissue evidence="22">Whole body</tissue>
    </source>
</reference>
<dbReference type="OrthoDB" id="410315at2759"/>
<proteinExistence type="inferred from homology"/>